<accession>A0ACC3A3V6</accession>
<sequence>MASSDKSFNEKQEKKDAVVPQEKQHHHFHHRRHAPHRLLHLEHPSGKHFHIVHHPHEVEAKRHELAKDDKKVNHDHDVLVYGTPEHLSCIRDVQDHHLSRRHNLREKNAELFEEFDQLHDTLDHLSDEINRLTDHAVALDASFNKYGYHAHIRTKDDVESSSMNSDTDSSKTLTGSGGSAEERHADRSLEPIRFWRKPTIRQYFHKGLLWRSARSGEVGTFELFTDLIYVGVIDYVGEAAVTKASSVTFLHFVILFSLAYKIWSDLTVTINWFEVEDCFGRFFVLFILCCLYGFNSNVEYFFETTFTAGIAFYLTQRLFLVAFYLLTSYLVPMIRGSLISYALIATLAAAFYIVSVHVEYPYTLAPLFLAIFTDFAGGIVFVFLVRRVKDNERCWRWARTVARSFEFVPAINIEHRVERTSAFTTLVFGYSILKSLYQSHAHVGMNAFLGKGMLAVIQAFAIMWIYFDIDGWAVHVHAIRRHWASSSIWIVAHVPLSGAFILASSTLGELVLAHDCLNSNIEDLAEAYASRSVEEVEKPLRWFYCAGLGVSLLCMNIISASHIHKTVSAPRISKKFRLLFRTAVSIILICLPLAHELTSIDLIGITTSFFVIVLTIDIFGNSCPGQIFWSSSEGGKEGADGRCRYTARIKIGKRRRAELQKKLMNGEDVTLQDALKRTESVDSQVLVDVDEDWHGGHM</sequence>
<gene>
    <name evidence="1" type="ORF">H2198_006336</name>
</gene>
<name>A0ACC3A3V6_9EURO</name>
<evidence type="ECO:0000313" key="2">
    <source>
        <dbReference type="Proteomes" id="UP001172386"/>
    </source>
</evidence>
<dbReference type="EMBL" id="JAPDRQ010000115">
    <property type="protein sequence ID" value="KAJ9654669.1"/>
    <property type="molecule type" value="Genomic_DNA"/>
</dbReference>
<evidence type="ECO:0000313" key="1">
    <source>
        <dbReference type="EMBL" id="KAJ9654669.1"/>
    </source>
</evidence>
<organism evidence="1 2">
    <name type="scientific">Neophaeococcomyces mojaviensis</name>
    <dbReference type="NCBI Taxonomy" id="3383035"/>
    <lineage>
        <taxon>Eukaryota</taxon>
        <taxon>Fungi</taxon>
        <taxon>Dikarya</taxon>
        <taxon>Ascomycota</taxon>
        <taxon>Pezizomycotina</taxon>
        <taxon>Eurotiomycetes</taxon>
        <taxon>Chaetothyriomycetidae</taxon>
        <taxon>Chaetothyriales</taxon>
        <taxon>Chaetothyriales incertae sedis</taxon>
        <taxon>Neophaeococcomyces</taxon>
    </lineage>
</organism>
<protein>
    <submittedName>
        <fullName evidence="1">Uncharacterized protein</fullName>
    </submittedName>
</protein>
<comment type="caution">
    <text evidence="1">The sequence shown here is derived from an EMBL/GenBank/DDBJ whole genome shotgun (WGS) entry which is preliminary data.</text>
</comment>
<proteinExistence type="predicted"/>
<reference evidence="1" key="1">
    <citation type="submission" date="2022-10" db="EMBL/GenBank/DDBJ databases">
        <title>Culturing micro-colonial fungi from biological soil crusts in the Mojave desert and describing Neophaeococcomyces mojavensis, and introducing the new genera and species Taxawa tesnikishii.</title>
        <authorList>
            <person name="Kurbessoian T."/>
            <person name="Stajich J.E."/>
        </authorList>
    </citation>
    <scope>NUCLEOTIDE SEQUENCE</scope>
    <source>
        <strain evidence="1">JES_112</strain>
    </source>
</reference>
<dbReference type="Proteomes" id="UP001172386">
    <property type="component" value="Unassembled WGS sequence"/>
</dbReference>
<keyword evidence="2" id="KW-1185">Reference proteome</keyword>